<dbReference type="InterPro" id="IPR009061">
    <property type="entry name" value="DNA-bd_dom_put_sf"/>
</dbReference>
<dbReference type="OrthoDB" id="9814833at2"/>
<organism evidence="7">
    <name type="scientific">Longilinea arvoryzae</name>
    <dbReference type="NCBI Taxonomy" id="360412"/>
    <lineage>
        <taxon>Bacteria</taxon>
        <taxon>Bacillati</taxon>
        <taxon>Chloroflexota</taxon>
        <taxon>Anaerolineae</taxon>
        <taxon>Anaerolineales</taxon>
        <taxon>Anaerolineaceae</taxon>
        <taxon>Longilinea</taxon>
    </lineage>
</organism>
<keyword evidence="2" id="KW-0238">DNA-binding</keyword>
<keyword evidence="4" id="KW-0804">Transcription</keyword>
<dbReference type="EMBL" id="DF967972">
    <property type="protein sequence ID" value="GAP13327.1"/>
    <property type="molecule type" value="Genomic_DNA"/>
</dbReference>
<keyword evidence="5" id="KW-0175">Coiled coil</keyword>
<dbReference type="RefSeq" id="WP_083522341.1">
    <property type="nucleotide sequence ID" value="NZ_DF967972.1"/>
</dbReference>
<dbReference type="SUPFAM" id="SSF89082">
    <property type="entry name" value="Antibiotic binding domain of TipA-like multidrug resistance regulators"/>
    <property type="match status" value="1"/>
</dbReference>
<evidence type="ECO:0000256" key="3">
    <source>
        <dbReference type="ARBA" id="ARBA00023159"/>
    </source>
</evidence>
<evidence type="ECO:0000256" key="1">
    <source>
        <dbReference type="ARBA" id="ARBA00023015"/>
    </source>
</evidence>
<reference evidence="7" key="1">
    <citation type="submission" date="2015-07" db="EMBL/GenBank/DDBJ databases">
        <title>Draft Genome Sequences of Anaerolinea thermolimosa IMO-1, Bellilinea caldifistulae GOMI-1, Leptolinea tardivitalis YMTK-2, Levilinea saccharolytica KIBI-1,Longilinea arvoryzae KOME-1, Previously Described as Members of the Anaerolineaceae (Chloroflexi).</title>
        <authorList>
            <person name="Sekiguchi Y."/>
            <person name="Ohashi A."/>
            <person name="Matsuura N."/>
            <person name="Tourlousse M.D."/>
        </authorList>
    </citation>
    <scope>NUCLEOTIDE SEQUENCE [LARGE SCALE GENOMIC DNA]</scope>
    <source>
        <strain evidence="7">KOME-1</strain>
    </source>
</reference>
<evidence type="ECO:0000313" key="7">
    <source>
        <dbReference type="EMBL" id="GAP13327.1"/>
    </source>
</evidence>
<proteinExistence type="predicted"/>
<dbReference type="CDD" id="cd01106">
    <property type="entry name" value="HTH_TipAL-Mta"/>
    <property type="match status" value="1"/>
</dbReference>
<dbReference type="Pfam" id="PF13411">
    <property type="entry name" value="MerR_1"/>
    <property type="match status" value="1"/>
</dbReference>
<dbReference type="GO" id="GO:0003700">
    <property type="term" value="F:DNA-binding transcription factor activity"/>
    <property type="evidence" value="ECO:0007669"/>
    <property type="project" value="InterPro"/>
</dbReference>
<keyword evidence="8" id="KW-1185">Reference proteome</keyword>
<dbReference type="Gene3D" id="1.10.1660.10">
    <property type="match status" value="1"/>
</dbReference>
<dbReference type="PANTHER" id="PTHR30204">
    <property type="entry name" value="REDOX-CYCLING DRUG-SENSING TRANSCRIPTIONAL ACTIVATOR SOXR"/>
    <property type="match status" value="1"/>
</dbReference>
<keyword evidence="1" id="KW-0805">Transcription regulation</keyword>
<dbReference type="InterPro" id="IPR047057">
    <property type="entry name" value="MerR_fam"/>
</dbReference>
<accession>A0A0S7B7I0</accession>
<dbReference type="InterPro" id="IPR000551">
    <property type="entry name" value="MerR-type_HTH_dom"/>
</dbReference>
<gene>
    <name evidence="7" type="ORF">LARV_01080</name>
</gene>
<evidence type="ECO:0000256" key="5">
    <source>
        <dbReference type="SAM" id="Coils"/>
    </source>
</evidence>
<sequence length="259" mass="29866">MKMRADTYTIRQLANLAGISVRTLHHYDQIGLLKPEQRSPAGYRIYRHVDLLRLQQILFYRELDVPLAEIQALLDRPDFDPVRALRDHREKLREKAARLERLIETIDKTLAQSTKGTEIMKDEELYKGFAPEQAKRYRREAAQAYGEETVKSSEDRIRGWGAEKWESVKGEMGAVTLAISELMDRDPGDAEVQTLVARHHAWIEKFYPAPAEVYGGLAQLYTDHPEFRAFYEKIRPGLAEYLRAAMEYYCAHALAVQAG</sequence>
<dbReference type="PRINTS" id="PR00040">
    <property type="entry name" value="HTHMERR"/>
</dbReference>
<protein>
    <submittedName>
        <fullName evidence="7">Predicted transcriptional regulator</fullName>
    </submittedName>
</protein>
<evidence type="ECO:0000256" key="4">
    <source>
        <dbReference type="ARBA" id="ARBA00023163"/>
    </source>
</evidence>
<dbReference type="SUPFAM" id="SSF46955">
    <property type="entry name" value="Putative DNA-binding domain"/>
    <property type="match status" value="1"/>
</dbReference>
<dbReference type="Pfam" id="PF07739">
    <property type="entry name" value="TipAS"/>
    <property type="match status" value="1"/>
</dbReference>
<evidence type="ECO:0000259" key="6">
    <source>
        <dbReference type="PROSITE" id="PS50937"/>
    </source>
</evidence>
<dbReference type="PANTHER" id="PTHR30204:SF90">
    <property type="entry name" value="HTH-TYPE TRANSCRIPTIONAL ACTIVATOR MTA"/>
    <property type="match status" value="1"/>
</dbReference>
<dbReference type="AlphaFoldDB" id="A0A0S7B7I0"/>
<dbReference type="SMART" id="SM00422">
    <property type="entry name" value="HTH_MERR"/>
    <property type="match status" value="1"/>
</dbReference>
<feature type="coiled-coil region" evidence="5">
    <location>
        <begin position="82"/>
        <end position="112"/>
    </location>
</feature>
<keyword evidence="3" id="KW-0010">Activator</keyword>
<dbReference type="STRING" id="360412.LARV_01080"/>
<evidence type="ECO:0000313" key="8">
    <source>
        <dbReference type="Proteomes" id="UP000055060"/>
    </source>
</evidence>
<dbReference type="PROSITE" id="PS50937">
    <property type="entry name" value="HTH_MERR_2"/>
    <property type="match status" value="1"/>
</dbReference>
<name>A0A0S7B7I0_9CHLR</name>
<dbReference type="InterPro" id="IPR036244">
    <property type="entry name" value="TipA-like_antibiotic-bd"/>
</dbReference>
<dbReference type="InterPro" id="IPR012925">
    <property type="entry name" value="TipAS_dom"/>
</dbReference>
<dbReference type="GO" id="GO:0003677">
    <property type="term" value="F:DNA binding"/>
    <property type="evidence" value="ECO:0007669"/>
    <property type="project" value="UniProtKB-KW"/>
</dbReference>
<feature type="domain" description="HTH merR-type" evidence="6">
    <location>
        <begin position="7"/>
        <end position="76"/>
    </location>
</feature>
<evidence type="ECO:0000256" key="2">
    <source>
        <dbReference type="ARBA" id="ARBA00023125"/>
    </source>
</evidence>
<dbReference type="Gene3D" id="1.10.490.50">
    <property type="entry name" value="Antibiotic binding domain of TipA-like multidrug resistance regulators"/>
    <property type="match status" value="1"/>
</dbReference>
<dbReference type="Proteomes" id="UP000055060">
    <property type="component" value="Unassembled WGS sequence"/>
</dbReference>